<sequence>MGASINGFVRTVHECIDTYVTVETKIGFIKEAPGLGVCGFNVYHKNRLIRPYWKVTPDGSSKGLGVVVVKSTDRCMAREACRLLSGAGCKGALKEAQPFWASGQGREGGLRTAGGGVGWGVLKDVAGARVLVGTPIWDIGCSGGAEALGFQKMRGAHLSRFLFSV</sequence>
<dbReference type="PANTHER" id="PTHR23336:SF50">
    <property type="entry name" value="PROTEIN MICRORCHIDIA 1-RELATED"/>
    <property type="match status" value="1"/>
</dbReference>
<proteinExistence type="predicted"/>
<feature type="domain" description="Morc S5" evidence="3">
    <location>
        <begin position="17"/>
        <end position="69"/>
    </location>
</feature>
<evidence type="ECO:0000256" key="1">
    <source>
        <dbReference type="ARBA" id="ARBA00022763"/>
    </source>
</evidence>
<name>A0AAW2X2N9_9LAMI</name>
<dbReference type="GO" id="GO:0006281">
    <property type="term" value="P:DNA repair"/>
    <property type="evidence" value="ECO:0007669"/>
    <property type="project" value="UniProtKB-KW"/>
</dbReference>
<dbReference type="InterPro" id="IPR045261">
    <property type="entry name" value="MORC_ATPase"/>
</dbReference>
<dbReference type="GO" id="GO:0005634">
    <property type="term" value="C:nucleus"/>
    <property type="evidence" value="ECO:0007669"/>
    <property type="project" value="TreeGrafter"/>
</dbReference>
<keyword evidence="1" id="KW-0227">DNA damage</keyword>
<accession>A0AAW2X2N9</accession>
<keyword evidence="2" id="KW-0234">DNA repair</keyword>
<gene>
    <name evidence="4" type="ORF">Slati_1396300</name>
</gene>
<reference evidence="4" key="2">
    <citation type="journal article" date="2024" name="Plant">
        <title>Genomic evolution and insights into agronomic trait innovations of Sesamum species.</title>
        <authorList>
            <person name="Miao H."/>
            <person name="Wang L."/>
            <person name="Qu L."/>
            <person name="Liu H."/>
            <person name="Sun Y."/>
            <person name="Le M."/>
            <person name="Wang Q."/>
            <person name="Wei S."/>
            <person name="Zheng Y."/>
            <person name="Lin W."/>
            <person name="Duan Y."/>
            <person name="Cao H."/>
            <person name="Xiong S."/>
            <person name="Wang X."/>
            <person name="Wei L."/>
            <person name="Li C."/>
            <person name="Ma Q."/>
            <person name="Ju M."/>
            <person name="Zhao R."/>
            <person name="Li G."/>
            <person name="Mu C."/>
            <person name="Tian Q."/>
            <person name="Mei H."/>
            <person name="Zhang T."/>
            <person name="Gao T."/>
            <person name="Zhang H."/>
        </authorList>
    </citation>
    <scope>NUCLEOTIDE SEQUENCE</scope>
    <source>
        <strain evidence="4">KEN1</strain>
    </source>
</reference>
<organism evidence="4">
    <name type="scientific">Sesamum latifolium</name>
    <dbReference type="NCBI Taxonomy" id="2727402"/>
    <lineage>
        <taxon>Eukaryota</taxon>
        <taxon>Viridiplantae</taxon>
        <taxon>Streptophyta</taxon>
        <taxon>Embryophyta</taxon>
        <taxon>Tracheophyta</taxon>
        <taxon>Spermatophyta</taxon>
        <taxon>Magnoliopsida</taxon>
        <taxon>eudicotyledons</taxon>
        <taxon>Gunneridae</taxon>
        <taxon>Pentapetalae</taxon>
        <taxon>asterids</taxon>
        <taxon>lamiids</taxon>
        <taxon>Lamiales</taxon>
        <taxon>Pedaliaceae</taxon>
        <taxon>Sesamum</taxon>
    </lineage>
</organism>
<dbReference type="GO" id="GO:0016887">
    <property type="term" value="F:ATP hydrolysis activity"/>
    <property type="evidence" value="ECO:0007669"/>
    <property type="project" value="InterPro"/>
</dbReference>
<evidence type="ECO:0000256" key="2">
    <source>
        <dbReference type="ARBA" id="ARBA00023204"/>
    </source>
</evidence>
<reference evidence="4" key="1">
    <citation type="submission" date="2020-06" db="EMBL/GenBank/DDBJ databases">
        <authorList>
            <person name="Li T."/>
            <person name="Hu X."/>
            <person name="Zhang T."/>
            <person name="Song X."/>
            <person name="Zhang H."/>
            <person name="Dai N."/>
            <person name="Sheng W."/>
            <person name="Hou X."/>
            <person name="Wei L."/>
        </authorList>
    </citation>
    <scope>NUCLEOTIDE SEQUENCE</scope>
    <source>
        <strain evidence="4">KEN1</strain>
        <tissue evidence="4">Leaf</tissue>
    </source>
</reference>
<dbReference type="PANTHER" id="PTHR23336">
    <property type="entry name" value="ZINC FINGER CW-TYPE COILED-COIL DOMAIN PROTEIN 3"/>
    <property type="match status" value="1"/>
</dbReference>
<evidence type="ECO:0000313" key="4">
    <source>
        <dbReference type="EMBL" id="KAL0448399.1"/>
    </source>
</evidence>
<protein>
    <submittedName>
        <fullName evidence="4">Protein MICRORCHIDIA 2</fullName>
    </submittedName>
</protein>
<evidence type="ECO:0000259" key="3">
    <source>
        <dbReference type="Pfam" id="PF17942"/>
    </source>
</evidence>
<dbReference type="InterPro" id="IPR041006">
    <property type="entry name" value="Morc_S5"/>
</dbReference>
<dbReference type="Pfam" id="PF17942">
    <property type="entry name" value="Morc6_S5"/>
    <property type="match status" value="1"/>
</dbReference>
<comment type="caution">
    <text evidence="4">The sequence shown here is derived from an EMBL/GenBank/DDBJ whole genome shotgun (WGS) entry which is preliminary data.</text>
</comment>
<dbReference type="AlphaFoldDB" id="A0AAW2X2N9"/>
<dbReference type="EMBL" id="JACGWN010000005">
    <property type="protein sequence ID" value="KAL0448399.1"/>
    <property type="molecule type" value="Genomic_DNA"/>
</dbReference>